<dbReference type="SMART" id="SM00668">
    <property type="entry name" value="CTLH"/>
    <property type="match status" value="1"/>
</dbReference>
<dbReference type="FunFam" id="3.30.40.10:FF:000143">
    <property type="entry name" value="Regulator of gluconeogenesis Rmd5"/>
    <property type="match status" value="1"/>
</dbReference>
<dbReference type="GO" id="GO:0043161">
    <property type="term" value="P:proteasome-mediated ubiquitin-dependent protein catabolic process"/>
    <property type="evidence" value="ECO:0007669"/>
    <property type="project" value="InterPro"/>
</dbReference>
<evidence type="ECO:0000313" key="10">
    <source>
        <dbReference type="EMBL" id="CAH1104754.1"/>
    </source>
</evidence>
<dbReference type="GO" id="GO:0034657">
    <property type="term" value="C:GID complex"/>
    <property type="evidence" value="ECO:0007669"/>
    <property type="project" value="TreeGrafter"/>
</dbReference>
<comment type="subcellular location">
    <subcellularLocation>
        <location evidence="1">Cytoplasm</location>
    </subcellularLocation>
</comment>
<sequence length="475" mass="54540">MHPMWILKRGNNRFAFRFCLSKYGPDTRLRDLYAIELDLQVDLHVVLMVGGITAYILTIMSFNCQNQMKIKEGIKIEIDKKSDMEACTAVEKEIDKVCSKFGYINDHARRILSDLVNQIQNLKEEYDNSNSEHVLTDLQVDILRQNMGKIKDTISKLATDHRDLHSTVSKVGKAIDRNFVSDFAATSREEIFNGTEKINLINKVICEHFYRQGLHDVADELARESDLTPEPHEKEPFTEINHILERLKMKDLEPALAWATVHHDSLEAQNSSLEFMLHRLKFIEILRKGSIHQTDAICYARMHFRKFVHRHEKEIQTLMGMLLYVPNGINSSPYSCLLDSELWIEISELFLREACQLLGVCVNSPLTTCVNAGCTAIPALLNIKQVMMQRQVSGIWNGKDELPIEIDLGNENKYHSMFACPILRQQSTQFNPPMRLICGHVISRDALNKLCSGNKMKCPYCPVEQTPSEARLIFF</sequence>
<dbReference type="InterPro" id="IPR024964">
    <property type="entry name" value="CTLH/CRA"/>
</dbReference>
<dbReference type="EMBL" id="OV651830">
    <property type="protein sequence ID" value="CAH1104754.1"/>
    <property type="molecule type" value="Genomic_DNA"/>
</dbReference>
<evidence type="ECO:0000259" key="9">
    <source>
        <dbReference type="PROSITE" id="PS51867"/>
    </source>
</evidence>
<evidence type="ECO:0000256" key="6">
    <source>
        <dbReference type="PROSITE-ProRule" id="PRU01215"/>
    </source>
</evidence>
<keyword evidence="7" id="KW-0175">Coiled coil</keyword>
<evidence type="ECO:0000256" key="4">
    <source>
        <dbReference type="ARBA" id="ARBA00022771"/>
    </source>
</evidence>
<organism evidence="10 11">
    <name type="scientific">Psylliodes chrysocephalus</name>
    <dbReference type="NCBI Taxonomy" id="3402493"/>
    <lineage>
        <taxon>Eukaryota</taxon>
        <taxon>Metazoa</taxon>
        <taxon>Ecdysozoa</taxon>
        <taxon>Arthropoda</taxon>
        <taxon>Hexapoda</taxon>
        <taxon>Insecta</taxon>
        <taxon>Pterygota</taxon>
        <taxon>Neoptera</taxon>
        <taxon>Endopterygota</taxon>
        <taxon>Coleoptera</taxon>
        <taxon>Polyphaga</taxon>
        <taxon>Cucujiformia</taxon>
        <taxon>Chrysomeloidea</taxon>
        <taxon>Chrysomelidae</taxon>
        <taxon>Galerucinae</taxon>
        <taxon>Alticini</taxon>
        <taxon>Psylliodes</taxon>
    </lineage>
</organism>
<feature type="zinc finger region" description="RING-Gid-type" evidence="6">
    <location>
        <begin position="420"/>
        <end position="461"/>
    </location>
</feature>
<evidence type="ECO:0000256" key="2">
    <source>
        <dbReference type="ARBA" id="ARBA00022490"/>
    </source>
</evidence>
<feature type="domain" description="RING-Gid-type" evidence="9">
    <location>
        <begin position="420"/>
        <end position="461"/>
    </location>
</feature>
<dbReference type="InterPro" id="IPR013144">
    <property type="entry name" value="CRA_dom"/>
</dbReference>
<evidence type="ECO:0000313" key="11">
    <source>
        <dbReference type="Proteomes" id="UP001153636"/>
    </source>
</evidence>
<keyword evidence="5" id="KW-0862">Zinc</keyword>
<name>A0A9P0CTK4_9CUCU</name>
<dbReference type="InterPro" id="IPR027370">
    <property type="entry name" value="Znf-RING_euk"/>
</dbReference>
<dbReference type="Pfam" id="PF13445">
    <property type="entry name" value="zf-RING_UBOX"/>
    <property type="match status" value="1"/>
</dbReference>
<dbReference type="Pfam" id="PF10607">
    <property type="entry name" value="CTLH"/>
    <property type="match status" value="1"/>
</dbReference>
<dbReference type="Proteomes" id="UP001153636">
    <property type="component" value="Chromosome 18"/>
</dbReference>
<dbReference type="InterPro" id="IPR045098">
    <property type="entry name" value="Fyv10_fam"/>
</dbReference>
<evidence type="ECO:0000256" key="1">
    <source>
        <dbReference type="ARBA" id="ARBA00004496"/>
    </source>
</evidence>
<accession>A0A9P0CTK4</accession>
<dbReference type="GO" id="GO:0005737">
    <property type="term" value="C:cytoplasm"/>
    <property type="evidence" value="ECO:0007669"/>
    <property type="project" value="UniProtKB-SubCell"/>
</dbReference>
<evidence type="ECO:0000256" key="7">
    <source>
        <dbReference type="SAM" id="Coils"/>
    </source>
</evidence>
<dbReference type="SUPFAM" id="SSF57850">
    <property type="entry name" value="RING/U-box"/>
    <property type="match status" value="1"/>
</dbReference>
<dbReference type="OrthoDB" id="1933281at2759"/>
<evidence type="ECO:0000256" key="5">
    <source>
        <dbReference type="ARBA" id="ARBA00022833"/>
    </source>
</evidence>
<feature type="coiled-coil region" evidence="7">
    <location>
        <begin position="105"/>
        <end position="132"/>
    </location>
</feature>
<gene>
    <name evidence="10" type="ORF">PSYICH_LOCUS6115</name>
</gene>
<keyword evidence="4 6" id="KW-0863">Zinc-finger</keyword>
<dbReference type="GO" id="GO:0005634">
    <property type="term" value="C:nucleus"/>
    <property type="evidence" value="ECO:0007669"/>
    <property type="project" value="TreeGrafter"/>
</dbReference>
<dbReference type="PROSITE" id="PS50896">
    <property type="entry name" value="LISH"/>
    <property type="match status" value="1"/>
</dbReference>
<dbReference type="PANTHER" id="PTHR12170:SF3">
    <property type="entry name" value="GH10162P"/>
    <property type="match status" value="1"/>
</dbReference>
<evidence type="ECO:0000256" key="3">
    <source>
        <dbReference type="ARBA" id="ARBA00022723"/>
    </source>
</evidence>
<dbReference type="AlphaFoldDB" id="A0A9P0CTK4"/>
<dbReference type="InterPro" id="IPR044063">
    <property type="entry name" value="ZF_RING_GID"/>
</dbReference>
<dbReference type="PROSITE" id="PS51867">
    <property type="entry name" value="ZF_RING_GID"/>
    <property type="match status" value="1"/>
</dbReference>
<dbReference type="SMART" id="SM00757">
    <property type="entry name" value="CRA"/>
    <property type="match status" value="1"/>
</dbReference>
<keyword evidence="2" id="KW-0963">Cytoplasm</keyword>
<dbReference type="InterPro" id="IPR006595">
    <property type="entry name" value="CTLH_C"/>
</dbReference>
<evidence type="ECO:0000259" key="8">
    <source>
        <dbReference type="PROSITE" id="PS50897"/>
    </source>
</evidence>
<feature type="domain" description="CTLH" evidence="8">
    <location>
        <begin position="236"/>
        <end position="293"/>
    </location>
</feature>
<reference evidence="10" key="1">
    <citation type="submission" date="2022-01" db="EMBL/GenBank/DDBJ databases">
        <authorList>
            <person name="King R."/>
        </authorList>
    </citation>
    <scope>NUCLEOTIDE SEQUENCE</scope>
</reference>
<dbReference type="GO" id="GO:0061630">
    <property type="term" value="F:ubiquitin protein ligase activity"/>
    <property type="evidence" value="ECO:0007669"/>
    <property type="project" value="InterPro"/>
</dbReference>
<dbReference type="PROSITE" id="PS50897">
    <property type="entry name" value="CTLH"/>
    <property type="match status" value="1"/>
</dbReference>
<dbReference type="PANTHER" id="PTHR12170">
    <property type="entry name" value="MACROPHAGE ERYTHROBLAST ATTACHER-RELATED"/>
    <property type="match status" value="1"/>
</dbReference>
<keyword evidence="3" id="KW-0479">Metal-binding</keyword>
<dbReference type="SMART" id="SM00667">
    <property type="entry name" value="LisH"/>
    <property type="match status" value="1"/>
</dbReference>
<proteinExistence type="predicted"/>
<keyword evidence="11" id="KW-1185">Reference proteome</keyword>
<dbReference type="GO" id="GO:0008270">
    <property type="term" value="F:zinc ion binding"/>
    <property type="evidence" value="ECO:0007669"/>
    <property type="project" value="UniProtKB-KW"/>
</dbReference>
<protein>
    <submittedName>
        <fullName evidence="10">Uncharacterized protein</fullName>
    </submittedName>
</protein>
<dbReference type="InterPro" id="IPR006594">
    <property type="entry name" value="LisH"/>
</dbReference>